<evidence type="ECO:0000256" key="2">
    <source>
        <dbReference type="ARBA" id="ARBA00022771"/>
    </source>
</evidence>
<evidence type="ECO:0000256" key="4">
    <source>
        <dbReference type="PROSITE-ProRule" id="PRU00510"/>
    </source>
</evidence>
<evidence type="ECO:0000256" key="3">
    <source>
        <dbReference type="ARBA" id="ARBA00022833"/>
    </source>
</evidence>
<dbReference type="Pfam" id="PF01258">
    <property type="entry name" value="zf-dskA_traR"/>
    <property type="match status" value="1"/>
</dbReference>
<feature type="zinc finger region" description="dksA C4-type" evidence="4">
    <location>
        <begin position="89"/>
        <end position="113"/>
    </location>
</feature>
<gene>
    <name evidence="7" type="ORF">J2S04_001346</name>
</gene>
<dbReference type="PANTHER" id="PTHR33823:SF4">
    <property type="entry name" value="GENERAL STRESS PROTEIN 16O"/>
    <property type="match status" value="1"/>
</dbReference>
<dbReference type="InterPro" id="IPR000962">
    <property type="entry name" value="Znf_DskA_TraR"/>
</dbReference>
<evidence type="ECO:0000313" key="8">
    <source>
        <dbReference type="Proteomes" id="UP001229209"/>
    </source>
</evidence>
<organism evidence="7 8">
    <name type="scientific">Alicyclobacillus tolerans</name>
    <dbReference type="NCBI Taxonomy" id="90970"/>
    <lineage>
        <taxon>Bacteria</taxon>
        <taxon>Bacillati</taxon>
        <taxon>Bacillota</taxon>
        <taxon>Bacilli</taxon>
        <taxon>Bacillales</taxon>
        <taxon>Alicyclobacillaceae</taxon>
        <taxon>Alicyclobacillus</taxon>
    </lineage>
</organism>
<proteinExistence type="predicted"/>
<dbReference type="InterPro" id="IPR014240">
    <property type="entry name" value="YteA"/>
</dbReference>
<dbReference type="InterPro" id="IPR037187">
    <property type="entry name" value="DnaK_N"/>
</dbReference>
<keyword evidence="8" id="KW-1185">Reference proteome</keyword>
<dbReference type="PROSITE" id="PS51128">
    <property type="entry name" value="ZF_DKSA_2"/>
    <property type="match status" value="1"/>
</dbReference>
<keyword evidence="3" id="KW-0862">Zinc</keyword>
<sequence length="202" mass="22992">MDREKARQRLLALKESLEGRAEYPNQNRLNDSQRDETSELSMIDNHPADAATELLDREMALGMRAANSEYALQIERALHAIENGEYGQCTICQQEIPEERLEAYPLALTCIQCQERIDHLDHRRTRPIEEEVFPHSFGSLIGDDKDTTGFDGEDSWQAVGQMNARPSANDPESIGYETWLEGIGPELTDGITNEEWRDTLSR</sequence>
<feature type="region of interest" description="Disordered" evidence="5">
    <location>
        <begin position="21"/>
        <end position="40"/>
    </location>
</feature>
<keyword evidence="1" id="KW-0479">Metal-binding</keyword>
<evidence type="ECO:0000256" key="5">
    <source>
        <dbReference type="SAM" id="MobiDB-lite"/>
    </source>
</evidence>
<reference evidence="7 8" key="1">
    <citation type="submission" date="2023-07" db="EMBL/GenBank/DDBJ databases">
        <title>Genomic Encyclopedia of Type Strains, Phase IV (KMG-IV): sequencing the most valuable type-strain genomes for metagenomic binning, comparative biology and taxonomic classification.</title>
        <authorList>
            <person name="Goeker M."/>
        </authorList>
    </citation>
    <scope>NUCLEOTIDE SEQUENCE [LARGE SCALE GENOMIC DNA]</scope>
    <source>
        <strain evidence="7 8">DSM 25924</strain>
    </source>
</reference>
<dbReference type="SUPFAM" id="SSF57716">
    <property type="entry name" value="Glucocorticoid receptor-like (DNA-binding domain)"/>
    <property type="match status" value="1"/>
</dbReference>
<evidence type="ECO:0000256" key="1">
    <source>
        <dbReference type="ARBA" id="ARBA00022723"/>
    </source>
</evidence>
<dbReference type="Gene3D" id="1.20.120.910">
    <property type="entry name" value="DksA, coiled-coil domain"/>
    <property type="match status" value="1"/>
</dbReference>
<feature type="domain" description="Zinc finger DksA/TraR C4-type" evidence="6">
    <location>
        <begin position="84"/>
        <end position="118"/>
    </location>
</feature>
<evidence type="ECO:0000259" key="6">
    <source>
        <dbReference type="Pfam" id="PF01258"/>
    </source>
</evidence>
<dbReference type="PANTHER" id="PTHR33823">
    <property type="entry name" value="RNA POLYMERASE-BINDING TRANSCRIPTION FACTOR DKSA-RELATED"/>
    <property type="match status" value="1"/>
</dbReference>
<dbReference type="RefSeq" id="WP_306954014.1">
    <property type="nucleotide sequence ID" value="NZ_JAURUO010000006.1"/>
</dbReference>
<comment type="caution">
    <text evidence="7">The sequence shown here is derived from an EMBL/GenBank/DDBJ whole genome shotgun (WGS) entry which is preliminary data.</text>
</comment>
<keyword evidence="2" id="KW-0863">Zinc-finger</keyword>
<protein>
    <submittedName>
        <fullName evidence="7">YteA family regulatory protein</fullName>
    </submittedName>
</protein>
<dbReference type="EMBL" id="JAURUO010000006">
    <property type="protein sequence ID" value="MDP9728409.1"/>
    <property type="molecule type" value="Genomic_DNA"/>
</dbReference>
<dbReference type="NCBIfam" id="TIGR02890">
    <property type="entry name" value="bacill_yteA"/>
    <property type="match status" value="1"/>
</dbReference>
<evidence type="ECO:0000313" key="7">
    <source>
        <dbReference type="EMBL" id="MDP9728409.1"/>
    </source>
</evidence>
<name>A0ABT9LVW7_9BACL</name>
<dbReference type="Proteomes" id="UP001229209">
    <property type="component" value="Unassembled WGS sequence"/>
</dbReference>
<accession>A0ABT9LVW7</accession>
<dbReference type="SUPFAM" id="SSF109635">
    <property type="entry name" value="DnaK suppressor protein DksA, alpha-hairpin domain"/>
    <property type="match status" value="1"/>
</dbReference>